<dbReference type="Proteomes" id="UP000001312">
    <property type="component" value="Unassembled WGS sequence"/>
</dbReference>
<dbReference type="HOGENOM" id="CLU_3377361_0_0_1"/>
<dbReference type="EMBL" id="CH476621">
    <property type="protein sequence ID" value="EDN91633.1"/>
    <property type="molecule type" value="Genomic_DNA"/>
</dbReference>
<dbReference type="InParanoid" id="A7E6W1"/>
<gene>
    <name evidence="1" type="ORF">SS1G_01037</name>
</gene>
<protein>
    <submittedName>
        <fullName evidence="1">Uncharacterized protein</fullName>
    </submittedName>
</protein>
<sequence>MFEKDETPRRKVKGVKVQVKVEVKRKEGDKRREE</sequence>
<dbReference type="RefSeq" id="XP_001598947.1">
    <property type="nucleotide sequence ID" value="XM_001598897.1"/>
</dbReference>
<keyword evidence="2" id="KW-1185">Reference proteome</keyword>
<dbReference type="KEGG" id="ssl:SS1G_01037"/>
<name>A7E6W1_SCLS1</name>
<evidence type="ECO:0000313" key="1">
    <source>
        <dbReference type="EMBL" id="EDN91633.1"/>
    </source>
</evidence>
<dbReference type="AlphaFoldDB" id="A7E6W1"/>
<organism evidence="1 2">
    <name type="scientific">Sclerotinia sclerotiorum (strain ATCC 18683 / 1980 / Ss-1)</name>
    <name type="common">White mold</name>
    <name type="synonym">Whetzelinia sclerotiorum</name>
    <dbReference type="NCBI Taxonomy" id="665079"/>
    <lineage>
        <taxon>Eukaryota</taxon>
        <taxon>Fungi</taxon>
        <taxon>Dikarya</taxon>
        <taxon>Ascomycota</taxon>
        <taxon>Pezizomycotina</taxon>
        <taxon>Leotiomycetes</taxon>
        <taxon>Helotiales</taxon>
        <taxon>Sclerotiniaceae</taxon>
        <taxon>Sclerotinia</taxon>
    </lineage>
</organism>
<dbReference type="GeneID" id="5494764"/>
<accession>A7E6W1</accession>
<evidence type="ECO:0000313" key="2">
    <source>
        <dbReference type="Proteomes" id="UP000001312"/>
    </source>
</evidence>
<proteinExistence type="predicted"/>
<reference evidence="2" key="1">
    <citation type="journal article" date="2011" name="PLoS Genet.">
        <title>Genomic analysis of the necrotrophic fungal pathogens Sclerotinia sclerotiorum and Botrytis cinerea.</title>
        <authorList>
            <person name="Amselem J."/>
            <person name="Cuomo C.A."/>
            <person name="van Kan J.A."/>
            <person name="Viaud M."/>
            <person name="Benito E.P."/>
            <person name="Couloux A."/>
            <person name="Coutinho P.M."/>
            <person name="de Vries R.P."/>
            <person name="Dyer P.S."/>
            <person name="Fillinger S."/>
            <person name="Fournier E."/>
            <person name="Gout L."/>
            <person name="Hahn M."/>
            <person name="Kohn L."/>
            <person name="Lapalu N."/>
            <person name="Plummer K.M."/>
            <person name="Pradier J.M."/>
            <person name="Quevillon E."/>
            <person name="Sharon A."/>
            <person name="Simon A."/>
            <person name="ten Have A."/>
            <person name="Tudzynski B."/>
            <person name="Tudzynski P."/>
            <person name="Wincker P."/>
            <person name="Andrew M."/>
            <person name="Anthouard V."/>
            <person name="Beever R.E."/>
            <person name="Beffa R."/>
            <person name="Benoit I."/>
            <person name="Bouzid O."/>
            <person name="Brault B."/>
            <person name="Chen Z."/>
            <person name="Choquer M."/>
            <person name="Collemare J."/>
            <person name="Cotton P."/>
            <person name="Danchin E.G."/>
            <person name="Da Silva C."/>
            <person name="Gautier A."/>
            <person name="Giraud C."/>
            <person name="Giraud T."/>
            <person name="Gonzalez C."/>
            <person name="Grossetete S."/>
            <person name="Guldener U."/>
            <person name="Henrissat B."/>
            <person name="Howlett B.J."/>
            <person name="Kodira C."/>
            <person name="Kretschmer M."/>
            <person name="Lappartient A."/>
            <person name="Leroch M."/>
            <person name="Levis C."/>
            <person name="Mauceli E."/>
            <person name="Neuveglise C."/>
            <person name="Oeser B."/>
            <person name="Pearson M."/>
            <person name="Poulain J."/>
            <person name="Poussereau N."/>
            <person name="Quesneville H."/>
            <person name="Rascle C."/>
            <person name="Schumacher J."/>
            <person name="Segurens B."/>
            <person name="Sexton A."/>
            <person name="Silva E."/>
            <person name="Sirven C."/>
            <person name="Soanes D.M."/>
            <person name="Talbot N.J."/>
            <person name="Templeton M."/>
            <person name="Yandava C."/>
            <person name="Yarden O."/>
            <person name="Zeng Q."/>
            <person name="Rollins J.A."/>
            <person name="Lebrun M.H."/>
            <person name="Dickman M."/>
        </authorList>
    </citation>
    <scope>NUCLEOTIDE SEQUENCE [LARGE SCALE GENOMIC DNA]</scope>
    <source>
        <strain evidence="2">ATCC 18683 / 1980 / Ss-1</strain>
    </source>
</reference>